<comment type="caution">
    <text evidence="1">The sequence shown here is derived from an EMBL/GenBank/DDBJ whole genome shotgun (WGS) entry which is preliminary data.</text>
</comment>
<evidence type="ECO:0000313" key="2">
    <source>
        <dbReference type="Proteomes" id="UP001054945"/>
    </source>
</evidence>
<protein>
    <submittedName>
        <fullName evidence="1">Uncharacterized protein</fullName>
    </submittedName>
</protein>
<dbReference type="EMBL" id="BPLR01015449">
    <property type="protein sequence ID" value="GIY76202.1"/>
    <property type="molecule type" value="Genomic_DNA"/>
</dbReference>
<gene>
    <name evidence="1" type="ORF">CEXT_278231</name>
</gene>
<organism evidence="1 2">
    <name type="scientific">Caerostris extrusa</name>
    <name type="common">Bark spider</name>
    <name type="synonym">Caerostris bankana</name>
    <dbReference type="NCBI Taxonomy" id="172846"/>
    <lineage>
        <taxon>Eukaryota</taxon>
        <taxon>Metazoa</taxon>
        <taxon>Ecdysozoa</taxon>
        <taxon>Arthropoda</taxon>
        <taxon>Chelicerata</taxon>
        <taxon>Arachnida</taxon>
        <taxon>Araneae</taxon>
        <taxon>Araneomorphae</taxon>
        <taxon>Entelegynae</taxon>
        <taxon>Araneoidea</taxon>
        <taxon>Araneidae</taxon>
        <taxon>Caerostris</taxon>
    </lineage>
</organism>
<dbReference type="Proteomes" id="UP001054945">
    <property type="component" value="Unassembled WGS sequence"/>
</dbReference>
<dbReference type="AlphaFoldDB" id="A0AAV4W0M5"/>
<reference evidence="1 2" key="1">
    <citation type="submission" date="2021-06" db="EMBL/GenBank/DDBJ databases">
        <title>Caerostris extrusa draft genome.</title>
        <authorList>
            <person name="Kono N."/>
            <person name="Arakawa K."/>
        </authorList>
    </citation>
    <scope>NUCLEOTIDE SEQUENCE [LARGE SCALE GENOMIC DNA]</scope>
</reference>
<sequence>MAYALVNCFAVWSQQRNRNTLAEEAFLWFSDVVCKRRYVDFLLSETSIKLGINIPGLGPHKTPSIPRFLKLSFAGADKPIGTNIGIISTGNTSSVPQSNPVPSTISTSMFPVSVGKGEIFIAQAIV</sequence>
<proteinExistence type="predicted"/>
<name>A0AAV4W0M5_CAEEX</name>
<accession>A0AAV4W0M5</accession>
<keyword evidence="2" id="KW-1185">Reference proteome</keyword>
<evidence type="ECO:0000313" key="1">
    <source>
        <dbReference type="EMBL" id="GIY76202.1"/>
    </source>
</evidence>